<reference evidence="2 3" key="1">
    <citation type="journal article" date="2016" name="Mol. Biol. Evol.">
        <title>Comparative Genomics of Early-Diverging Mushroom-Forming Fungi Provides Insights into the Origins of Lignocellulose Decay Capabilities.</title>
        <authorList>
            <person name="Nagy L.G."/>
            <person name="Riley R."/>
            <person name="Tritt A."/>
            <person name="Adam C."/>
            <person name="Daum C."/>
            <person name="Floudas D."/>
            <person name="Sun H."/>
            <person name="Yadav J.S."/>
            <person name="Pangilinan J."/>
            <person name="Larsson K.H."/>
            <person name="Matsuura K."/>
            <person name="Barry K."/>
            <person name="Labutti K."/>
            <person name="Kuo R."/>
            <person name="Ohm R.A."/>
            <person name="Bhattacharya S.S."/>
            <person name="Shirouzu T."/>
            <person name="Yoshinaga Y."/>
            <person name="Martin F.M."/>
            <person name="Grigoriev I.V."/>
            <person name="Hibbett D.S."/>
        </authorList>
    </citation>
    <scope>NUCLEOTIDE SEQUENCE [LARGE SCALE GENOMIC DNA]</scope>
    <source>
        <strain evidence="2 3">HHB10207 ss-3</strain>
    </source>
</reference>
<proteinExistence type="predicted"/>
<feature type="region of interest" description="Disordered" evidence="1">
    <location>
        <begin position="201"/>
        <end position="221"/>
    </location>
</feature>
<dbReference type="AlphaFoldDB" id="A0A165XPC0"/>
<evidence type="ECO:0000313" key="2">
    <source>
        <dbReference type="EMBL" id="KZT32402.1"/>
    </source>
</evidence>
<dbReference type="Proteomes" id="UP000076798">
    <property type="component" value="Unassembled WGS sequence"/>
</dbReference>
<organism evidence="2 3">
    <name type="scientific">Sistotremastrum suecicum HHB10207 ss-3</name>
    <dbReference type="NCBI Taxonomy" id="1314776"/>
    <lineage>
        <taxon>Eukaryota</taxon>
        <taxon>Fungi</taxon>
        <taxon>Dikarya</taxon>
        <taxon>Basidiomycota</taxon>
        <taxon>Agaricomycotina</taxon>
        <taxon>Agaricomycetes</taxon>
        <taxon>Sistotremastrales</taxon>
        <taxon>Sistotremastraceae</taxon>
        <taxon>Sistotremastrum</taxon>
    </lineage>
</organism>
<accession>A0A165XPC0</accession>
<sequence length="368" mass="40431">MHLGKSFVSPTFPQSYGSGDYHASKVAYNRLDSRSLLGLSPWIKTFYDYASVVDFLKDNSAGLSLNTLTSRQCAMQRAGILHGAASGLSHLSLTAHPSTYIRDKDWRRQAGAELTEMAFDSLAGVDRTTGALTLSIVMHGELVPGQQYTPDILREKLSIWTGDSVLHNRQLCEAWGAIIDEIVERIAMPWQAQFDVKMGGGSRTPRYGSQTASPSPKSPVIRPSSILEDWGSVHASLPSTPHRPLRNPVTPSRAPLHSISPAITPASSPTKPTPAMRHRDRFGESSRVAGESQVAVPPFEFSPKMAQVLSSVGWHVTTQSNWEALEKVYDAFLYEPQEEWPETIMHTLELPGTLVMRVYNAAVADLGH</sequence>
<feature type="region of interest" description="Disordered" evidence="1">
    <location>
        <begin position="237"/>
        <end position="281"/>
    </location>
</feature>
<protein>
    <submittedName>
        <fullName evidence="2">Uncharacterized protein</fullName>
    </submittedName>
</protein>
<name>A0A165XPC0_9AGAM</name>
<dbReference type="EMBL" id="KV428339">
    <property type="protein sequence ID" value="KZT32402.1"/>
    <property type="molecule type" value="Genomic_DNA"/>
</dbReference>
<evidence type="ECO:0000313" key="3">
    <source>
        <dbReference type="Proteomes" id="UP000076798"/>
    </source>
</evidence>
<gene>
    <name evidence="2" type="ORF">SISSUDRAFT_1066967</name>
</gene>
<evidence type="ECO:0000256" key="1">
    <source>
        <dbReference type="SAM" id="MobiDB-lite"/>
    </source>
</evidence>
<feature type="compositionally biased region" description="Low complexity" evidence="1">
    <location>
        <begin position="258"/>
        <end position="275"/>
    </location>
</feature>
<keyword evidence="3" id="KW-1185">Reference proteome</keyword>